<keyword evidence="2" id="KW-1185">Reference proteome</keyword>
<evidence type="ECO:0008006" key="3">
    <source>
        <dbReference type="Google" id="ProtNLM"/>
    </source>
</evidence>
<dbReference type="PANTHER" id="PTHR36849:SF1">
    <property type="entry name" value="CYTOPLASMIC PROTEIN"/>
    <property type="match status" value="1"/>
</dbReference>
<dbReference type="Pfam" id="PF22752">
    <property type="entry name" value="DUF488-N3i"/>
    <property type="match status" value="1"/>
</dbReference>
<evidence type="ECO:0000313" key="2">
    <source>
        <dbReference type="Proteomes" id="UP000431401"/>
    </source>
</evidence>
<dbReference type="EMBL" id="WEGI01000009">
    <property type="protein sequence ID" value="MQY28521.1"/>
    <property type="molecule type" value="Genomic_DNA"/>
</dbReference>
<accession>A0A7K0DS01</accession>
<gene>
    <name evidence="1" type="ORF">NRB56_41050</name>
</gene>
<name>A0A7K0DS01_9NOCA</name>
<sequence length="117" mass="13462">MGDMAQQPHGHETAQHGFRVTRIYEAPDPADGTRILVDRLWPRGVSKQQAHVDEWAKDVTPSTELRRWLHADPEHRRTATSRFCWSDSRTEGHRELDIYGMFTVPNEITLTLAAKSQ</sequence>
<evidence type="ECO:0000313" key="1">
    <source>
        <dbReference type="EMBL" id="MQY28521.1"/>
    </source>
</evidence>
<proteinExistence type="predicted"/>
<dbReference type="PANTHER" id="PTHR36849">
    <property type="entry name" value="CYTOPLASMIC PROTEIN-RELATED"/>
    <property type="match status" value="1"/>
</dbReference>
<dbReference type="InterPro" id="IPR052552">
    <property type="entry name" value="YeaO-like"/>
</dbReference>
<dbReference type="Proteomes" id="UP000431401">
    <property type="component" value="Unassembled WGS sequence"/>
</dbReference>
<organism evidence="1 2">
    <name type="scientific">Nocardia aurantia</name>
    <dbReference type="NCBI Taxonomy" id="2585199"/>
    <lineage>
        <taxon>Bacteria</taxon>
        <taxon>Bacillati</taxon>
        <taxon>Actinomycetota</taxon>
        <taxon>Actinomycetes</taxon>
        <taxon>Mycobacteriales</taxon>
        <taxon>Nocardiaceae</taxon>
        <taxon>Nocardia</taxon>
    </lineage>
</organism>
<reference evidence="1 2" key="1">
    <citation type="submission" date="2019-10" db="EMBL/GenBank/DDBJ databases">
        <title>Nocardia macrotermitis sp. nov. and Nocardia aurantia sp. nov., isolated from the gut of fungus growing-termite Macrotermes natalensis.</title>
        <authorList>
            <person name="Benndorf R."/>
            <person name="Schwitalla J."/>
            <person name="Martin K."/>
            <person name="De Beer W."/>
            <person name="Kaster A.-K."/>
            <person name="Vollmers J."/>
            <person name="Poulsen M."/>
            <person name="Beemelmanns C."/>
        </authorList>
    </citation>
    <scope>NUCLEOTIDE SEQUENCE [LARGE SCALE GENOMIC DNA]</scope>
    <source>
        <strain evidence="1 2">RB56</strain>
    </source>
</reference>
<comment type="caution">
    <text evidence="1">The sequence shown here is derived from an EMBL/GenBank/DDBJ whole genome shotgun (WGS) entry which is preliminary data.</text>
</comment>
<dbReference type="AlphaFoldDB" id="A0A7K0DS01"/>
<protein>
    <recommendedName>
        <fullName evidence="3">DUF488 domain-containing protein</fullName>
    </recommendedName>
</protein>